<dbReference type="InterPro" id="IPR020999">
    <property type="entry name" value="Chitin_synth_reg_RCR"/>
</dbReference>
<name>A0A8H3IXY4_9LECA</name>
<comment type="caution">
    <text evidence="3">The sequence shown here is derived from an EMBL/GenBank/DDBJ whole genome shotgun (WGS) entry which is preliminary data.</text>
</comment>
<keyword evidence="2" id="KW-0812">Transmembrane</keyword>
<protein>
    <submittedName>
        <fullName evidence="3">Uncharacterized protein</fullName>
    </submittedName>
</protein>
<feature type="region of interest" description="Disordered" evidence="1">
    <location>
        <begin position="117"/>
        <end position="192"/>
    </location>
</feature>
<feature type="transmembrane region" description="Helical" evidence="2">
    <location>
        <begin position="38"/>
        <end position="62"/>
    </location>
</feature>
<organism evidence="3 4">
    <name type="scientific">Heterodermia speciosa</name>
    <dbReference type="NCBI Taxonomy" id="116794"/>
    <lineage>
        <taxon>Eukaryota</taxon>
        <taxon>Fungi</taxon>
        <taxon>Dikarya</taxon>
        <taxon>Ascomycota</taxon>
        <taxon>Pezizomycotina</taxon>
        <taxon>Lecanoromycetes</taxon>
        <taxon>OSLEUM clade</taxon>
        <taxon>Lecanoromycetidae</taxon>
        <taxon>Caliciales</taxon>
        <taxon>Physciaceae</taxon>
        <taxon>Heterodermia</taxon>
    </lineage>
</organism>
<keyword evidence="4" id="KW-1185">Reference proteome</keyword>
<dbReference type="OrthoDB" id="5400539at2759"/>
<dbReference type="AlphaFoldDB" id="A0A8H3IXY4"/>
<dbReference type="Proteomes" id="UP000664521">
    <property type="component" value="Unassembled WGS sequence"/>
</dbReference>
<feature type="compositionally biased region" description="Pro residues" evidence="1">
    <location>
        <begin position="117"/>
        <end position="126"/>
    </location>
</feature>
<reference evidence="3" key="1">
    <citation type="submission" date="2021-03" db="EMBL/GenBank/DDBJ databases">
        <authorList>
            <person name="Tagirdzhanova G."/>
        </authorList>
    </citation>
    <scope>NUCLEOTIDE SEQUENCE</scope>
</reference>
<sequence>MILEQRQPFRNDNGTVTFVDADGQVVTTRDHDFFVSTIIKWAVIAGIFLILLVWFVGGYYHAKRRVKKGLKPLRYHRFLLPRSQRAKFEPQNNFSFYRQDDQGYRMDAYVPPPPVYNPNLAPPPGYGDPQRASKVSPSQEWITPPAGAPPGRSATPDVEQGMTSGTTDITPTKSGLLQKFKPKLPKLNPFSK</sequence>
<gene>
    <name evidence="3" type="ORF">HETSPECPRED_000568</name>
</gene>
<dbReference type="EMBL" id="CAJPDS010000102">
    <property type="protein sequence ID" value="CAF9937523.1"/>
    <property type="molecule type" value="Genomic_DNA"/>
</dbReference>
<dbReference type="Pfam" id="PF12273">
    <property type="entry name" value="RCR"/>
    <property type="match status" value="1"/>
</dbReference>
<evidence type="ECO:0000313" key="4">
    <source>
        <dbReference type="Proteomes" id="UP000664521"/>
    </source>
</evidence>
<evidence type="ECO:0000256" key="2">
    <source>
        <dbReference type="SAM" id="Phobius"/>
    </source>
</evidence>
<keyword evidence="2" id="KW-0472">Membrane</keyword>
<evidence type="ECO:0000256" key="1">
    <source>
        <dbReference type="SAM" id="MobiDB-lite"/>
    </source>
</evidence>
<proteinExistence type="predicted"/>
<evidence type="ECO:0000313" key="3">
    <source>
        <dbReference type="EMBL" id="CAF9937523.1"/>
    </source>
</evidence>
<keyword evidence="2" id="KW-1133">Transmembrane helix</keyword>
<feature type="compositionally biased region" description="Polar residues" evidence="1">
    <location>
        <begin position="161"/>
        <end position="175"/>
    </location>
</feature>
<accession>A0A8H3IXY4</accession>